<organism evidence="1 2">
    <name type="scientific">Pararobbsia silviterrae</name>
    <dbReference type="NCBI Taxonomy" id="1792498"/>
    <lineage>
        <taxon>Bacteria</taxon>
        <taxon>Pseudomonadati</taxon>
        <taxon>Pseudomonadota</taxon>
        <taxon>Betaproteobacteria</taxon>
        <taxon>Burkholderiales</taxon>
        <taxon>Burkholderiaceae</taxon>
        <taxon>Pararobbsia</taxon>
    </lineage>
</organism>
<dbReference type="Pfam" id="PF08889">
    <property type="entry name" value="WbqC"/>
    <property type="match status" value="1"/>
</dbReference>
<comment type="caution">
    <text evidence="1">The sequence shown here is derived from an EMBL/GenBank/DDBJ whole genome shotgun (WGS) entry which is preliminary data.</text>
</comment>
<proteinExistence type="predicted"/>
<keyword evidence="2" id="KW-1185">Reference proteome</keyword>
<sequence>MDASRPECTGAARGSGLTLGIMQPYFFPYLGHYQLILACDHWIVFDVVKYSARSWMNRNRILHPTQGWQYVGVPVAHRSTTAIHDVMLVDKGAAQRRVLGQLNHYRGKSPYFERVCELVRQAFSRTATLRLVDLNVQTLSVVCDYLGIPFKWSLCSELDLDLSGVDHAGQWALAITTAFGATRYINPPGGRDIFVSEEWRKAKIDLRFIEPATLTYSVDHNRFEPNMSVLDVLMWNDPDVVRSFLQRTIRIVE</sequence>
<reference evidence="1 2" key="1">
    <citation type="submission" date="2018-10" db="EMBL/GenBank/DDBJ databases">
        <title>Robbsia sp. DHC34, isolated from soil.</title>
        <authorList>
            <person name="Gao Z.-H."/>
            <person name="Qiu L.-H."/>
        </authorList>
    </citation>
    <scope>NUCLEOTIDE SEQUENCE [LARGE SCALE GENOMIC DNA]</scope>
    <source>
        <strain evidence="1 2">DHC34</strain>
    </source>
</reference>
<accession>A0A494XDI2</accession>
<dbReference type="EMBL" id="RBZU01000015">
    <property type="protein sequence ID" value="RKP46184.1"/>
    <property type="molecule type" value="Genomic_DNA"/>
</dbReference>
<dbReference type="OrthoDB" id="3611744at2"/>
<dbReference type="RefSeq" id="WP_121090545.1">
    <property type="nucleotide sequence ID" value="NZ_RBZU01000015.1"/>
</dbReference>
<gene>
    <name evidence="1" type="ORF">D7S86_25015</name>
</gene>
<evidence type="ECO:0000313" key="2">
    <source>
        <dbReference type="Proteomes" id="UP000270342"/>
    </source>
</evidence>
<dbReference type="InterPro" id="IPR014985">
    <property type="entry name" value="WbqC"/>
</dbReference>
<name>A0A494XDI2_9BURK</name>
<dbReference type="Proteomes" id="UP000270342">
    <property type="component" value="Unassembled WGS sequence"/>
</dbReference>
<dbReference type="AlphaFoldDB" id="A0A494XDI2"/>
<protein>
    <recommendedName>
        <fullName evidence="3">Glycine transferase</fullName>
    </recommendedName>
</protein>
<evidence type="ECO:0008006" key="3">
    <source>
        <dbReference type="Google" id="ProtNLM"/>
    </source>
</evidence>
<evidence type="ECO:0000313" key="1">
    <source>
        <dbReference type="EMBL" id="RKP46184.1"/>
    </source>
</evidence>